<sequence length="221" mass="25645">MNDTAEFRYFVLQQIDPTTGSPVVEARVHIPDLEKIRTVLECDNDTPLSGSWKLDAGDLQRLGAICNPPCEPDPRFNRIVPWHAIREVPYLIHTNFELPLMLDGRKPLAVFYDAYPAQWLSETLGRFDPFVRSGRLAHRLIDTPFTEAERARFPGFQGWRRAFFSLPGEEWRIDAFLLLSKVSAQTGWSEALERMEGLLLGYEDWQNDWWIERKGQLRKAL</sequence>
<dbReference type="eggNOG" id="ENOG5033398">
    <property type="taxonomic scope" value="Bacteria"/>
</dbReference>
<keyword evidence="2" id="KW-1185">Reference proteome</keyword>
<dbReference type="KEGG" id="mamo:A6B35_15090"/>
<dbReference type="EMBL" id="AGSN01000206">
    <property type="protein sequence ID" value="EHH05847.1"/>
    <property type="molecule type" value="Genomic_DNA"/>
</dbReference>
<dbReference type="PATRIC" id="fig|1082933.3.peg.5699"/>
<gene>
    <name evidence="1" type="ORF">MEA186_29337</name>
</gene>
<dbReference type="RefSeq" id="WP_006205634.1">
    <property type="nucleotide sequence ID" value="NZ_AGSN01000206.1"/>
</dbReference>
<proteinExistence type="predicted"/>
<dbReference type="STRING" id="1082933.A6B35_15090"/>
<reference evidence="1 2" key="1">
    <citation type="journal article" date="2012" name="J. Bacteriol.">
        <title>Draft Genome Sequence of Plant Growth-Promoting Rhizobium Mesorhizobium amorphae, Isolated from Zinc-Lead Mine Tailings.</title>
        <authorList>
            <person name="Hao X."/>
            <person name="Lin Y."/>
            <person name="Johnstone L."/>
            <person name="Baltrus D.A."/>
            <person name="Miller S.J."/>
            <person name="Wei G."/>
            <person name="Rensing C."/>
        </authorList>
    </citation>
    <scope>NUCLEOTIDE SEQUENCE [LARGE SCALE GENOMIC DNA]</scope>
    <source>
        <strain evidence="1 2">CCNWGS0123</strain>
    </source>
</reference>
<accession>G6YIP2</accession>
<evidence type="ECO:0000313" key="1">
    <source>
        <dbReference type="EMBL" id="EHH05847.1"/>
    </source>
</evidence>
<protein>
    <submittedName>
        <fullName evidence="1">Uncharacterized protein</fullName>
    </submittedName>
</protein>
<dbReference type="AlphaFoldDB" id="G6YIP2"/>
<name>G6YIP2_9HYPH</name>
<dbReference type="OrthoDB" id="7355898at2"/>
<dbReference type="Proteomes" id="UP000002949">
    <property type="component" value="Unassembled WGS sequence"/>
</dbReference>
<evidence type="ECO:0000313" key="2">
    <source>
        <dbReference type="Proteomes" id="UP000002949"/>
    </source>
</evidence>
<organism evidence="1 2">
    <name type="scientific">Mesorhizobium amorphae CCNWGS0123</name>
    <dbReference type="NCBI Taxonomy" id="1082933"/>
    <lineage>
        <taxon>Bacteria</taxon>
        <taxon>Pseudomonadati</taxon>
        <taxon>Pseudomonadota</taxon>
        <taxon>Alphaproteobacteria</taxon>
        <taxon>Hyphomicrobiales</taxon>
        <taxon>Phyllobacteriaceae</taxon>
        <taxon>Mesorhizobium</taxon>
    </lineage>
</organism>